<evidence type="ECO:0008006" key="4">
    <source>
        <dbReference type="Google" id="ProtNLM"/>
    </source>
</evidence>
<keyword evidence="3" id="KW-1185">Reference proteome</keyword>
<dbReference type="eggNOG" id="ENOG502RVFV">
    <property type="taxonomic scope" value="Eukaryota"/>
</dbReference>
<evidence type="ECO:0000256" key="1">
    <source>
        <dbReference type="SAM" id="SignalP"/>
    </source>
</evidence>
<accession>A0A0D2WTE0</accession>
<name>A0A0D2WTE0_CAPO3</name>
<dbReference type="EMBL" id="KE346369">
    <property type="protein sequence ID" value="KJE95700.1"/>
    <property type="molecule type" value="Genomic_DNA"/>
</dbReference>
<reference evidence="3" key="1">
    <citation type="submission" date="2011-02" db="EMBL/GenBank/DDBJ databases">
        <title>The Genome Sequence of Capsaspora owczarzaki ATCC 30864.</title>
        <authorList>
            <person name="Russ C."/>
            <person name="Cuomo C."/>
            <person name="Burger G."/>
            <person name="Gray M.W."/>
            <person name="Holland P.W.H."/>
            <person name="King N."/>
            <person name="Lang F.B.F."/>
            <person name="Roger A.J."/>
            <person name="Ruiz-Trillo I."/>
            <person name="Young S.K."/>
            <person name="Zeng Q."/>
            <person name="Gargeya S."/>
            <person name="Alvarado L."/>
            <person name="Berlin A."/>
            <person name="Chapman S.B."/>
            <person name="Chen Z."/>
            <person name="Freedman E."/>
            <person name="Gellesch M."/>
            <person name="Goldberg J."/>
            <person name="Griggs A."/>
            <person name="Gujja S."/>
            <person name="Heilman E."/>
            <person name="Heiman D."/>
            <person name="Howarth C."/>
            <person name="Mehta T."/>
            <person name="Neiman D."/>
            <person name="Pearson M."/>
            <person name="Roberts A."/>
            <person name="Saif S."/>
            <person name="Shea T."/>
            <person name="Shenoy N."/>
            <person name="Sisk P."/>
            <person name="Stolte C."/>
            <person name="Sykes S."/>
            <person name="White J."/>
            <person name="Yandava C."/>
            <person name="Haas B."/>
            <person name="Nusbaum C."/>
            <person name="Birren B."/>
        </authorList>
    </citation>
    <scope>NUCLEOTIDE SEQUENCE</scope>
    <source>
        <strain evidence="3">ATCC 30864</strain>
    </source>
</reference>
<feature type="signal peptide" evidence="1">
    <location>
        <begin position="1"/>
        <end position="23"/>
    </location>
</feature>
<feature type="chain" id="PRO_5002254785" description="PKD/REJ-like domain-containing protein" evidence="1">
    <location>
        <begin position="24"/>
        <end position="1465"/>
    </location>
</feature>
<sequence length="1465" mass="149521">MRLSSSVLLLAALLGLLAASSTAQVVTSGTATPTSVECTSGFIRDQCTGTCKSVTDPSIDEDLDCQGVCFASPKAFINSCGNCVGGTTGLPDDEGVNCAGTCDTLYATDVCGICAPVDLLDIDKPYIDCMGTCFGSYSYDECGSCTSSENPAGPLPNYQRDACGVCFGNNETCTDCFDVVNGGAVRDNCDVCGGDDSTCMTTTLVTPAAVPLLASGTRYTFAVSGAGFAANPSALCQLTGPSPSVAVATFAGTVLSGSSALCEAPFSSELGVGSYEVRIFAENGAYTVPSATVYLYPSDLAFSTTNNNDYDGSAITVTATAGSIPTDLAPSVRFTDSDTPALYAAQTLVADSFDASSIQVAAPTTTTTSVKFALHVTFNGVDFIPVANNIIFRAAAPVVSSAVWTNTGSGVQVAFAAPGIHSIPTTTCSSYFTSTTLGNGATCVLTTATTLTISFSADNSFATTENLIPVAGAIVAYDQRYTKPLTTAITTTAPVAPVAPAVTLLGNTLVGQCNDLTLTWSSLASNVGFAWEVTDLNGIDGSTTLVDYLTANTVVGSGLLVVPRAQLTSGARYSIKFSLTFFTASSSSTHVVDITVDQIPTATITSLSGLNLARGNQNKFQVSVAFPSCVPSQAMTYAWTLSDATLNIEFDLAALSIPHDLQVITFPPFTFVPGHQYLLSVAATVVSSGVVASVSGMPFSAIPPRISADVVAPALVDASGSISVVVSCSDVDQTSGACNYAVNCLDNAGVVCHDKLGAKLVPTLVSTDNVNNIATFSINLNNAYAGGVSLAISALVTKNGASAASLTSNVNIRKPANPSITIKYVLPTTATLSSTDSLQADASHTGDSLVWTTAACVGCNTIPNIAAVACTTTTPTGLCVPPSALVPGGLYQFVATSTNAAGSSSVSFTRRVAPVPFGGSVKYVCTMKSATIRSCNIIFSQWKDASGTNAVYYKVFRGQTLVGSASNVHLGNRKASLSDSVACNIYDAYTNSFTSITVNIPAVTRRSVLRRDAISDNNDNADILALSLDEADDLLESSQFSDALSLVSGASADYYSSYVPGLGCSDLASSIAAAERVVDILGDIVPSITFDHDAATYDLYALGSAPNLLYGCLSSVVQIDLENAVETRLQATTSNAFVVSTNSPSASAIDNDLAGRLFDFATAFDIPSSYFAGIVRMISKGAALTYAGNIGSVSKIVSTDGTLQFSSAGAVFTAGTNTGPLSLSAIDSGDSPIGSVNLAFSALDTIYPVADADYLPLAGGTMSGALLVPDGSASTPAVAFAGDTDTGIYSASSGEISFSSGGTQCAYFNALGIRTSVDVAAQDDNTGLYRFGANQLGVSADSTTVAIFTTTALNVATGLNVAGFTSLGTGNTGIKVAVFTGTTASGSGGTVAQNITIDRNKIVSMTGTIFASNSKTIAFNTGSGQYYVYADVSGASSPWVLTVTNGASATSAYSVPFSILITYVA</sequence>
<evidence type="ECO:0000313" key="3">
    <source>
        <dbReference type="Proteomes" id="UP000008743"/>
    </source>
</evidence>
<proteinExistence type="predicted"/>
<evidence type="ECO:0000313" key="2">
    <source>
        <dbReference type="EMBL" id="KJE95700.1"/>
    </source>
</evidence>
<organism evidence="2 3">
    <name type="scientific">Capsaspora owczarzaki (strain ATCC 30864)</name>
    <dbReference type="NCBI Taxonomy" id="595528"/>
    <lineage>
        <taxon>Eukaryota</taxon>
        <taxon>Filasterea</taxon>
        <taxon>Capsaspora</taxon>
    </lineage>
</organism>
<gene>
    <name evidence="2" type="ORF">CAOG_009953</name>
</gene>
<dbReference type="InParanoid" id="A0A0D2WTE0"/>
<dbReference type="OrthoDB" id="10068766at2759"/>
<protein>
    <recommendedName>
        <fullName evidence="4">PKD/REJ-like domain-containing protein</fullName>
    </recommendedName>
</protein>
<dbReference type="Proteomes" id="UP000008743">
    <property type="component" value="Unassembled WGS sequence"/>
</dbReference>
<keyword evidence="1" id="KW-0732">Signal</keyword>